<accession>A0A6J4BJI1</accession>
<reference evidence="1" key="1">
    <citation type="journal article" date="2020" name="MBio">
        <title>Hadaka Virus 1: a Capsidless Eleven-Segmented Positive-Sense Single-Stranded RNA Virus from a Phytopathogenic Fungus, Fusarium oxysporum.</title>
        <authorList>
            <person name="Sato Y."/>
            <person name="Shamsi W."/>
            <person name="Jamal A."/>
            <person name="Bhatti M.F."/>
            <person name="Kondo H."/>
            <person name="Suzuki N."/>
        </authorList>
    </citation>
    <scope>NUCLEOTIDE SEQUENCE</scope>
    <source>
        <strain evidence="1">7n</strain>
    </source>
</reference>
<keyword evidence="2" id="KW-1185">Reference proteome</keyword>
<dbReference type="GeneID" id="80557512"/>
<dbReference type="EMBL" id="LC519848">
    <property type="protein sequence ID" value="BBU94046.1"/>
    <property type="molecule type" value="Genomic_RNA"/>
</dbReference>
<dbReference type="Proteomes" id="UP000887920">
    <property type="component" value="Genome"/>
</dbReference>
<sequence length="161" mass="17588">MSSVESGEYPGLSNLGLLRKFLDEYGEADDRGHRAASNSSKDVCFLLGGQALDAGSMIVVDDYVYYQSSTKAYGLYQAVQFLDSRGPVGLRVLDARAFDGVRRLWGLRRISELADFARIVFEGKDKELVGSRDIRVPTATALMSSILIANGLEGLDLSKNN</sequence>
<evidence type="ECO:0000313" key="2">
    <source>
        <dbReference type="Proteomes" id="UP000887920"/>
    </source>
</evidence>
<dbReference type="KEGG" id="vg:80557512"/>
<dbReference type="RefSeq" id="YP_010840277.1">
    <property type="nucleotide sequence ID" value="NC_078571.1"/>
</dbReference>
<name>A0A6J4BJI1_9VIRU</name>
<evidence type="ECO:0000313" key="1">
    <source>
        <dbReference type="EMBL" id="BBU94046.1"/>
    </source>
</evidence>
<protein>
    <submittedName>
        <fullName evidence="1">Uncharacterized protein</fullName>
    </submittedName>
</protein>
<proteinExistence type="predicted"/>
<organism evidence="1">
    <name type="scientific">Hadaka virus 1</name>
    <dbReference type="NCBI Taxonomy" id="2703488"/>
    <lineage>
        <taxon>Viruses</taxon>
        <taxon>Riboviria</taxon>
        <taxon>Orthornavirae</taxon>
        <taxon>Pisuviricota</taxon>
        <taxon>Hadakaviridae</taxon>
        <taxon>Hadakavirus</taxon>
        <taxon>Hadakavirus nanga</taxon>
    </lineage>
</organism>